<reference evidence="1 2" key="1">
    <citation type="journal article" date="2019" name="J. Oral Microbiol.">
        <title>Role of OmpA1 and OmpA2 in Aggregatibacter actinomycetemcomitans and Aggregatibacter aphrophilus serum resistance.</title>
        <authorList>
            <person name="Lindholm M."/>
            <person name="Min Aung K."/>
            <person name="Nyunt Wai S."/>
            <person name="Oscarsson J."/>
        </authorList>
    </citation>
    <scope>NUCLEOTIDE SEQUENCE [LARGE SCALE GENOMIC DNA]</scope>
    <source>
        <strain evidence="1 2">HK83</strain>
    </source>
</reference>
<dbReference type="RefSeq" id="WP_050693356.1">
    <property type="nucleotide sequence ID" value="NZ_CP012067.1"/>
</dbReference>
<protein>
    <submittedName>
        <fullName evidence="1">Uncharacterized protein</fullName>
    </submittedName>
</protein>
<keyword evidence="2" id="KW-1185">Reference proteome</keyword>
<dbReference type="EMBL" id="QMGS01000044">
    <property type="protein sequence ID" value="RMW87031.1"/>
    <property type="molecule type" value="Genomic_DNA"/>
</dbReference>
<dbReference type="Proteomes" id="UP000274211">
    <property type="component" value="Unassembled WGS sequence"/>
</dbReference>
<evidence type="ECO:0000313" key="2">
    <source>
        <dbReference type="Proteomes" id="UP000274211"/>
    </source>
</evidence>
<gene>
    <name evidence="1" type="ORF">DOL88_04360</name>
</gene>
<evidence type="ECO:0000313" key="1">
    <source>
        <dbReference type="EMBL" id="RMW87031.1"/>
    </source>
</evidence>
<sequence>MGNKGITEAKTTNSENYLFEQRISQKIIMLEITGEETGYTIQALKGVDYYFSDPAVIVKTYKVNVLIRRLNRDRVKISDEIVDTFNVTRDSWYYLGNQKQADRGIVTKELLLNREFVPDDYERNQYTALWVPNFPRARFQNISRGIKNKAKYINVNPSYESDGLNAFKLTRFGSEELPAKPLRTQKKLDGSSIDEPRVNPKVATNVLIHIGGTYSIFGYDYLGGSYGCFGYIPKENIHSTIYSAKQASVKDDYDDHISNPSWIKICNKIVNLAFKDKLKIEIHLNKKNGETYVPEEILEE</sequence>
<proteinExistence type="predicted"/>
<accession>A0ABX9VVC5</accession>
<organism evidence="1 2">
    <name type="scientific">Aggregatibacter aphrophilus</name>
    <name type="common">Haemophilus aphrophilus</name>
    <dbReference type="NCBI Taxonomy" id="732"/>
    <lineage>
        <taxon>Bacteria</taxon>
        <taxon>Pseudomonadati</taxon>
        <taxon>Pseudomonadota</taxon>
        <taxon>Gammaproteobacteria</taxon>
        <taxon>Pasteurellales</taxon>
        <taxon>Pasteurellaceae</taxon>
        <taxon>Aggregatibacter</taxon>
    </lineage>
</organism>
<name>A0ABX9VVC5_AGGAP</name>
<comment type="caution">
    <text evidence="1">The sequence shown here is derived from an EMBL/GenBank/DDBJ whole genome shotgun (WGS) entry which is preliminary data.</text>
</comment>